<evidence type="ECO:0000256" key="1">
    <source>
        <dbReference type="ARBA" id="ARBA00010638"/>
    </source>
</evidence>
<dbReference type="Pfam" id="PF01812">
    <property type="entry name" value="5-FTHF_cyc-lig"/>
    <property type="match status" value="1"/>
</dbReference>
<dbReference type="RefSeq" id="WP_092875651.1">
    <property type="nucleotide sequence ID" value="NZ_FOVC01000002.1"/>
</dbReference>
<keyword evidence="2 4" id="KW-0547">Nucleotide-binding</keyword>
<dbReference type="GO" id="GO:0005524">
    <property type="term" value="F:ATP binding"/>
    <property type="evidence" value="ECO:0007669"/>
    <property type="project" value="UniProtKB-KW"/>
</dbReference>
<dbReference type="NCBIfam" id="TIGR02727">
    <property type="entry name" value="MTHFS_bact"/>
    <property type="match status" value="1"/>
</dbReference>
<dbReference type="GO" id="GO:0035999">
    <property type="term" value="P:tetrahydrofolate interconversion"/>
    <property type="evidence" value="ECO:0007669"/>
    <property type="project" value="TreeGrafter"/>
</dbReference>
<evidence type="ECO:0000256" key="2">
    <source>
        <dbReference type="ARBA" id="ARBA00022741"/>
    </source>
</evidence>
<dbReference type="PANTHER" id="PTHR23407">
    <property type="entry name" value="ATPASE INHIBITOR/5-FORMYLTETRAHYDROFOLATE CYCLO-LIGASE"/>
    <property type="match status" value="1"/>
</dbReference>
<feature type="binding site" evidence="4">
    <location>
        <begin position="139"/>
        <end position="147"/>
    </location>
    <ligand>
        <name>ATP</name>
        <dbReference type="ChEBI" id="CHEBI:30616"/>
    </ligand>
</feature>
<keyword evidence="5" id="KW-0479">Metal-binding</keyword>
<evidence type="ECO:0000256" key="4">
    <source>
        <dbReference type="PIRSR" id="PIRSR006806-1"/>
    </source>
</evidence>
<evidence type="ECO:0000256" key="5">
    <source>
        <dbReference type="RuleBase" id="RU361279"/>
    </source>
</evidence>
<dbReference type="GO" id="GO:0046872">
    <property type="term" value="F:metal ion binding"/>
    <property type="evidence" value="ECO:0007669"/>
    <property type="project" value="UniProtKB-KW"/>
</dbReference>
<feature type="binding site" evidence="4">
    <location>
        <begin position="8"/>
        <end position="12"/>
    </location>
    <ligand>
        <name>ATP</name>
        <dbReference type="ChEBI" id="CHEBI:30616"/>
    </ligand>
</feature>
<keyword evidence="5" id="KW-0460">Magnesium</keyword>
<evidence type="ECO:0000256" key="3">
    <source>
        <dbReference type="ARBA" id="ARBA00022840"/>
    </source>
</evidence>
<comment type="cofactor">
    <cofactor evidence="5">
        <name>Mg(2+)</name>
        <dbReference type="ChEBI" id="CHEBI:18420"/>
    </cofactor>
</comment>
<dbReference type="SUPFAM" id="SSF100950">
    <property type="entry name" value="NagB/RpiA/CoA transferase-like"/>
    <property type="match status" value="1"/>
</dbReference>
<comment type="catalytic activity">
    <reaction evidence="5">
        <text>(6S)-5-formyl-5,6,7,8-tetrahydrofolate + ATP = (6R)-5,10-methenyltetrahydrofolate + ADP + phosphate</text>
        <dbReference type="Rhea" id="RHEA:10488"/>
        <dbReference type="ChEBI" id="CHEBI:30616"/>
        <dbReference type="ChEBI" id="CHEBI:43474"/>
        <dbReference type="ChEBI" id="CHEBI:57455"/>
        <dbReference type="ChEBI" id="CHEBI:57457"/>
        <dbReference type="ChEBI" id="CHEBI:456216"/>
        <dbReference type="EC" id="6.3.3.2"/>
    </reaction>
</comment>
<dbReference type="PIRSF" id="PIRSF006806">
    <property type="entry name" value="FTHF_cligase"/>
    <property type="match status" value="1"/>
</dbReference>
<keyword evidence="3 4" id="KW-0067">ATP-binding</keyword>
<reference evidence="7" key="1">
    <citation type="submission" date="2016-10" db="EMBL/GenBank/DDBJ databases">
        <authorList>
            <person name="Varghese N."/>
            <person name="Submissions S."/>
        </authorList>
    </citation>
    <scope>NUCLEOTIDE SEQUENCE [LARGE SCALE GENOMIC DNA]</scope>
    <source>
        <strain evidence="7">N6PO6</strain>
    </source>
</reference>
<evidence type="ECO:0000313" key="7">
    <source>
        <dbReference type="Proteomes" id="UP000242222"/>
    </source>
</evidence>
<comment type="similarity">
    <text evidence="1 5">Belongs to the 5-formyltetrahydrofolate cyclo-ligase family.</text>
</comment>
<dbReference type="InterPro" id="IPR024185">
    <property type="entry name" value="FTHF_cligase-like_sf"/>
</dbReference>
<evidence type="ECO:0000313" key="6">
    <source>
        <dbReference type="EMBL" id="SFN07885.1"/>
    </source>
</evidence>
<dbReference type="Proteomes" id="UP000242222">
    <property type="component" value="Unassembled WGS sequence"/>
</dbReference>
<accession>A0A1I4W347</accession>
<keyword evidence="6" id="KW-0436">Ligase</keyword>
<dbReference type="InterPro" id="IPR002698">
    <property type="entry name" value="FTHF_cligase"/>
</dbReference>
<keyword evidence="7" id="KW-1185">Reference proteome</keyword>
<dbReference type="AlphaFoldDB" id="A0A1I4W347"/>
<sequence length="202" mass="23020">MSVALHNRQAIRTHIRHLRRAIGDDQQQKAAELAAEHALALPLVQQARNVAVFFSVDGEINTRPLIARLWHEKKQVYLPVLHPFSPGQLLFLRYGVDTPLRFNRLGIPEPPLDIQYLLPLDNLDVLFVPLVAFDRLGQRLGMGGGFYDRTLQNWRQHGFYPLGLAHDCQFVEQLPNASWDIPLPAIITPAKLWQWDLASQAT</sequence>
<dbReference type="OrthoDB" id="9801938at2"/>
<gene>
    <name evidence="6" type="ORF">SAMN05216516_102251</name>
</gene>
<dbReference type="PANTHER" id="PTHR23407:SF1">
    <property type="entry name" value="5-FORMYLTETRAHYDROFOLATE CYCLO-LIGASE"/>
    <property type="match status" value="1"/>
</dbReference>
<organism evidence="6 7">
    <name type="scientific">Izhakiella capsodis</name>
    <dbReference type="NCBI Taxonomy" id="1367852"/>
    <lineage>
        <taxon>Bacteria</taxon>
        <taxon>Pseudomonadati</taxon>
        <taxon>Pseudomonadota</taxon>
        <taxon>Gammaproteobacteria</taxon>
        <taxon>Enterobacterales</taxon>
        <taxon>Erwiniaceae</taxon>
        <taxon>Izhakiella</taxon>
    </lineage>
</organism>
<dbReference type="EC" id="6.3.3.2" evidence="5"/>
<protein>
    <recommendedName>
        <fullName evidence="5">5-formyltetrahydrofolate cyclo-ligase</fullName>
        <ecNumber evidence="5">6.3.3.2</ecNumber>
    </recommendedName>
</protein>
<feature type="binding site" evidence="4">
    <location>
        <position position="59"/>
    </location>
    <ligand>
        <name>substrate</name>
    </ligand>
</feature>
<dbReference type="InterPro" id="IPR037171">
    <property type="entry name" value="NagB/RpiA_transferase-like"/>
</dbReference>
<name>A0A1I4W347_9GAMM</name>
<dbReference type="EMBL" id="FOVC01000002">
    <property type="protein sequence ID" value="SFN07885.1"/>
    <property type="molecule type" value="Genomic_DNA"/>
</dbReference>
<dbReference type="Gene3D" id="3.40.50.10420">
    <property type="entry name" value="NagB/RpiA/CoA transferase-like"/>
    <property type="match status" value="1"/>
</dbReference>
<proteinExistence type="inferred from homology"/>
<dbReference type="STRING" id="1367852.SAMN05216516_102251"/>
<dbReference type="GO" id="GO:0009396">
    <property type="term" value="P:folic acid-containing compound biosynthetic process"/>
    <property type="evidence" value="ECO:0007669"/>
    <property type="project" value="TreeGrafter"/>
</dbReference>
<dbReference type="GO" id="GO:0030272">
    <property type="term" value="F:5-formyltetrahydrofolate cyclo-ligase activity"/>
    <property type="evidence" value="ECO:0007669"/>
    <property type="project" value="UniProtKB-EC"/>
</dbReference>